<evidence type="ECO:0000256" key="6">
    <source>
        <dbReference type="ARBA" id="ARBA00022448"/>
    </source>
</evidence>
<dbReference type="Proteomes" id="UP000262073">
    <property type="component" value="Chromosome"/>
</dbReference>
<reference evidence="19 20" key="1">
    <citation type="submission" date="2018-08" db="EMBL/GenBank/DDBJ databases">
        <title>Salinimonas sediminis sp. nov., a piezophilic bacterium isolated from a deep-sea sediment sample from the New Britain Trench.</title>
        <authorList>
            <person name="Cao J."/>
        </authorList>
    </citation>
    <scope>NUCLEOTIDE SEQUENCE [LARGE SCALE GENOMIC DNA]</scope>
    <source>
        <strain evidence="19 20">N102</strain>
    </source>
</reference>
<dbReference type="GO" id="GO:0046933">
    <property type="term" value="F:proton-transporting ATP synthase activity, rotational mechanism"/>
    <property type="evidence" value="ECO:0007669"/>
    <property type="project" value="UniProtKB-UniRule"/>
</dbReference>
<dbReference type="HAMAP" id="MF_00530">
    <property type="entry name" value="ATP_synth_epsil_bac"/>
    <property type="match status" value="1"/>
</dbReference>
<protein>
    <recommendedName>
        <fullName evidence="5 15">ATP synthase epsilon chain</fullName>
    </recommendedName>
    <alternativeName>
        <fullName evidence="14 15">ATP synthase F1 sector epsilon subunit</fullName>
    </alternativeName>
    <alternativeName>
        <fullName evidence="13 15">F-ATPase epsilon subunit</fullName>
    </alternativeName>
</protein>
<dbReference type="InterPro" id="IPR020547">
    <property type="entry name" value="ATP_synth_F1_esu_C"/>
</dbReference>
<evidence type="ECO:0000256" key="15">
    <source>
        <dbReference type="HAMAP-Rule" id="MF_00530"/>
    </source>
</evidence>
<name>A0A346NHA2_9ALTE</name>
<feature type="domain" description="ATP synthase epsilon subunit C-terminal" evidence="17">
    <location>
        <begin position="89"/>
        <end position="134"/>
    </location>
</feature>
<dbReference type="GO" id="GO:0005524">
    <property type="term" value="F:ATP binding"/>
    <property type="evidence" value="ECO:0007669"/>
    <property type="project" value="UniProtKB-UniRule"/>
</dbReference>
<dbReference type="Pfam" id="PF00401">
    <property type="entry name" value="ATP-synt_DE"/>
    <property type="match status" value="1"/>
</dbReference>
<dbReference type="FunFam" id="1.20.5.440:FF:000001">
    <property type="entry name" value="ATP synthase epsilon chain"/>
    <property type="match status" value="1"/>
</dbReference>
<dbReference type="InterPro" id="IPR036794">
    <property type="entry name" value="ATP_F1_dsu/esu_C_sf"/>
</dbReference>
<dbReference type="GO" id="GO:0005886">
    <property type="term" value="C:plasma membrane"/>
    <property type="evidence" value="ECO:0007669"/>
    <property type="project" value="UniProtKB-SubCell"/>
</dbReference>
<evidence type="ECO:0000259" key="18">
    <source>
        <dbReference type="Pfam" id="PF02823"/>
    </source>
</evidence>
<evidence type="ECO:0000256" key="13">
    <source>
        <dbReference type="ARBA" id="ARBA00030215"/>
    </source>
</evidence>
<dbReference type="CDD" id="cd12152">
    <property type="entry name" value="F1-ATPase_delta"/>
    <property type="match status" value="1"/>
</dbReference>
<evidence type="ECO:0000256" key="12">
    <source>
        <dbReference type="ARBA" id="ARBA00023310"/>
    </source>
</evidence>
<evidence type="ECO:0000256" key="3">
    <source>
        <dbReference type="ARBA" id="ARBA00005712"/>
    </source>
</evidence>
<dbReference type="KEGG" id="salm:D0Y50_00115"/>
<comment type="subcellular location">
    <subcellularLocation>
        <location evidence="2 15">Cell membrane</location>
        <topology evidence="2 15">Peripheral membrane protein</topology>
    </subcellularLocation>
</comment>
<dbReference type="Gene3D" id="2.60.15.10">
    <property type="entry name" value="F0F1 ATP synthase delta/epsilon subunit, N-terminal"/>
    <property type="match status" value="1"/>
</dbReference>
<evidence type="ECO:0000256" key="5">
    <source>
        <dbReference type="ARBA" id="ARBA00014480"/>
    </source>
</evidence>
<evidence type="ECO:0000256" key="11">
    <source>
        <dbReference type="ARBA" id="ARBA00023196"/>
    </source>
</evidence>
<gene>
    <name evidence="15" type="primary">atpC</name>
    <name evidence="19" type="ORF">D0Y50_00115</name>
</gene>
<comment type="similarity">
    <text evidence="3 15 16">Belongs to the ATPase epsilon chain family.</text>
</comment>
<dbReference type="PANTHER" id="PTHR13822">
    <property type="entry name" value="ATP SYNTHASE DELTA/EPSILON CHAIN"/>
    <property type="match status" value="1"/>
</dbReference>
<evidence type="ECO:0000259" key="17">
    <source>
        <dbReference type="Pfam" id="PF00401"/>
    </source>
</evidence>
<evidence type="ECO:0000256" key="8">
    <source>
        <dbReference type="ARBA" id="ARBA00022781"/>
    </source>
</evidence>
<keyword evidence="10 15" id="KW-0472">Membrane</keyword>
<evidence type="ECO:0000256" key="10">
    <source>
        <dbReference type="ARBA" id="ARBA00023136"/>
    </source>
</evidence>
<keyword evidence="8 15" id="KW-0375">Hydrogen ion transport</keyword>
<keyword evidence="12 15" id="KW-0066">ATP synthesis</keyword>
<evidence type="ECO:0000256" key="9">
    <source>
        <dbReference type="ARBA" id="ARBA00023065"/>
    </source>
</evidence>
<sequence length="138" mass="14876">MAAMTVHLDVVSAEQKIFSGRVETLQVTGSEGELGIHPGHAPLITAIKPGMVRLVKQHGEEEMIYVAGGVLEVQPGNVTVLADTAVRAEDLDEQAAEEAKRRAEEHIANPGADFDYAEAAQELAEAIAQLRLIQKLRK</sequence>
<keyword evidence="7 15" id="KW-1003">Cell membrane</keyword>
<evidence type="ECO:0000313" key="19">
    <source>
        <dbReference type="EMBL" id="AXR04909.1"/>
    </source>
</evidence>
<organism evidence="19 20">
    <name type="scientific">Salinimonas sediminis</name>
    <dbReference type="NCBI Taxonomy" id="2303538"/>
    <lineage>
        <taxon>Bacteria</taxon>
        <taxon>Pseudomonadati</taxon>
        <taxon>Pseudomonadota</taxon>
        <taxon>Gammaproteobacteria</taxon>
        <taxon>Alteromonadales</taxon>
        <taxon>Alteromonadaceae</taxon>
        <taxon>Alteromonas/Salinimonas group</taxon>
        <taxon>Salinimonas</taxon>
    </lineage>
</organism>
<dbReference type="RefSeq" id="WP_108568564.1">
    <property type="nucleotide sequence ID" value="NZ_CP031769.1"/>
</dbReference>
<dbReference type="SUPFAM" id="SSF51344">
    <property type="entry name" value="Epsilon subunit of F1F0-ATP synthase N-terminal domain"/>
    <property type="match status" value="1"/>
</dbReference>
<dbReference type="AlphaFoldDB" id="A0A346NHA2"/>
<dbReference type="OrthoDB" id="9791445at2"/>
<dbReference type="FunFam" id="2.60.15.10:FF:000001">
    <property type="entry name" value="ATP synthase epsilon chain"/>
    <property type="match status" value="1"/>
</dbReference>
<evidence type="ECO:0000256" key="14">
    <source>
        <dbReference type="ARBA" id="ARBA00031795"/>
    </source>
</evidence>
<comment type="function">
    <text evidence="1 15">Produces ATP from ADP in the presence of a proton gradient across the membrane.</text>
</comment>
<proteinExistence type="inferred from homology"/>
<evidence type="ECO:0000256" key="7">
    <source>
        <dbReference type="ARBA" id="ARBA00022475"/>
    </source>
</evidence>
<dbReference type="GO" id="GO:0045259">
    <property type="term" value="C:proton-transporting ATP synthase complex"/>
    <property type="evidence" value="ECO:0007669"/>
    <property type="project" value="UniProtKB-KW"/>
</dbReference>
<keyword evidence="9 15" id="KW-0406">Ion transport</keyword>
<evidence type="ECO:0000256" key="16">
    <source>
        <dbReference type="RuleBase" id="RU003656"/>
    </source>
</evidence>
<evidence type="ECO:0000256" key="4">
    <source>
        <dbReference type="ARBA" id="ARBA00011648"/>
    </source>
</evidence>
<accession>A0A346NHA2</accession>
<keyword evidence="20" id="KW-1185">Reference proteome</keyword>
<dbReference type="NCBIfam" id="NF001847">
    <property type="entry name" value="PRK00571.1-4"/>
    <property type="match status" value="1"/>
</dbReference>
<dbReference type="Gene3D" id="1.20.5.440">
    <property type="entry name" value="ATP synthase delta/epsilon subunit, C-terminal domain"/>
    <property type="match status" value="1"/>
</dbReference>
<comment type="subunit">
    <text evidence="4 15 16">F-type ATPases have 2 components, CF(1) - the catalytic core - and CF(0) - the membrane proton channel. CF(1) has five subunits: alpha(3), beta(3), gamma(1), delta(1), epsilon(1). CF(0) has three main subunits: a, b and c.</text>
</comment>
<dbReference type="InterPro" id="IPR001469">
    <property type="entry name" value="ATP_synth_F1_dsu/esu"/>
</dbReference>
<dbReference type="PANTHER" id="PTHR13822:SF10">
    <property type="entry name" value="ATP SYNTHASE EPSILON CHAIN, CHLOROPLASTIC"/>
    <property type="match status" value="1"/>
</dbReference>
<dbReference type="InterPro" id="IPR020546">
    <property type="entry name" value="ATP_synth_F1_dsu/esu_N"/>
</dbReference>
<dbReference type="EMBL" id="CP031769">
    <property type="protein sequence ID" value="AXR04909.1"/>
    <property type="molecule type" value="Genomic_DNA"/>
</dbReference>
<dbReference type="InterPro" id="IPR036771">
    <property type="entry name" value="ATPsynth_dsu/esu_N"/>
</dbReference>
<keyword evidence="11 15" id="KW-0139">CF(1)</keyword>
<dbReference type="NCBIfam" id="TIGR01216">
    <property type="entry name" value="ATP_synt_epsi"/>
    <property type="match status" value="1"/>
</dbReference>
<feature type="domain" description="ATP synthase F1 complex delta/epsilon subunit N-terminal" evidence="18">
    <location>
        <begin position="6"/>
        <end position="85"/>
    </location>
</feature>
<evidence type="ECO:0000256" key="2">
    <source>
        <dbReference type="ARBA" id="ARBA00004202"/>
    </source>
</evidence>
<evidence type="ECO:0000313" key="20">
    <source>
        <dbReference type="Proteomes" id="UP000262073"/>
    </source>
</evidence>
<dbReference type="SUPFAM" id="SSF46604">
    <property type="entry name" value="Epsilon subunit of F1F0-ATP synthase C-terminal domain"/>
    <property type="match status" value="1"/>
</dbReference>
<dbReference type="Pfam" id="PF02823">
    <property type="entry name" value="ATP-synt_DE_N"/>
    <property type="match status" value="1"/>
</dbReference>
<evidence type="ECO:0000256" key="1">
    <source>
        <dbReference type="ARBA" id="ARBA00003543"/>
    </source>
</evidence>
<keyword evidence="6 15" id="KW-0813">Transport</keyword>